<keyword evidence="2" id="KW-1185">Reference proteome</keyword>
<evidence type="ECO:0000313" key="1">
    <source>
        <dbReference type="EMBL" id="EYC45599.1"/>
    </source>
</evidence>
<comment type="caution">
    <text evidence="1">The sequence shown here is derived from an EMBL/GenBank/DDBJ whole genome shotgun (WGS) entry which is preliminary data.</text>
</comment>
<dbReference type="EMBL" id="JARK01000022">
    <property type="protein sequence ID" value="EYC45599.1"/>
    <property type="molecule type" value="Genomic_DNA"/>
</dbReference>
<accession>A0A016X0L8</accession>
<name>A0A016X0L8_9BILA</name>
<dbReference type="Proteomes" id="UP000024635">
    <property type="component" value="Unassembled WGS sequence"/>
</dbReference>
<dbReference type="AlphaFoldDB" id="A0A016X0L8"/>
<gene>
    <name evidence="1" type="primary">Acey_s0422.g1191</name>
    <name evidence="1" type="ORF">Y032_0422g1191</name>
</gene>
<evidence type="ECO:0000313" key="2">
    <source>
        <dbReference type="Proteomes" id="UP000024635"/>
    </source>
</evidence>
<reference evidence="2" key="1">
    <citation type="journal article" date="2015" name="Nat. Genet.">
        <title>The genome and transcriptome of the zoonotic hookworm Ancylostoma ceylanicum identify infection-specific gene families.</title>
        <authorList>
            <person name="Schwarz E.M."/>
            <person name="Hu Y."/>
            <person name="Antoshechkin I."/>
            <person name="Miller M.M."/>
            <person name="Sternberg P.W."/>
            <person name="Aroian R.V."/>
        </authorList>
    </citation>
    <scope>NUCLEOTIDE SEQUENCE</scope>
    <source>
        <strain evidence="2">HY135</strain>
    </source>
</reference>
<protein>
    <submittedName>
        <fullName evidence="1">Uncharacterized protein</fullName>
    </submittedName>
</protein>
<organism evidence="1 2">
    <name type="scientific">Ancylostoma ceylanicum</name>
    <dbReference type="NCBI Taxonomy" id="53326"/>
    <lineage>
        <taxon>Eukaryota</taxon>
        <taxon>Metazoa</taxon>
        <taxon>Ecdysozoa</taxon>
        <taxon>Nematoda</taxon>
        <taxon>Chromadorea</taxon>
        <taxon>Rhabditida</taxon>
        <taxon>Rhabditina</taxon>
        <taxon>Rhabditomorpha</taxon>
        <taxon>Strongyloidea</taxon>
        <taxon>Ancylostomatidae</taxon>
        <taxon>Ancylostomatinae</taxon>
        <taxon>Ancylostoma</taxon>
    </lineage>
</organism>
<proteinExistence type="predicted"/>
<sequence length="87" mass="9644">MTTISEEKWCLRDCPRGFASRGRADRDGLKLHFGCLYLINYGDHSALPDNLEQMVIPEEAAKLVTSGFGAVGPLREAMARRGCNYPV</sequence>